<evidence type="ECO:0000313" key="10">
    <source>
        <dbReference type="Proteomes" id="UP000238362"/>
    </source>
</evidence>
<feature type="compositionally biased region" description="Low complexity" evidence="6">
    <location>
        <begin position="23"/>
        <end position="61"/>
    </location>
</feature>
<dbReference type="PANTHER" id="PTHR30480">
    <property type="entry name" value="BETA-HEXOSAMINIDASE-RELATED"/>
    <property type="match status" value="1"/>
</dbReference>
<reference evidence="9 10" key="1">
    <citation type="submission" date="2018-03" db="EMBL/GenBank/DDBJ databases">
        <title>Genomic Encyclopedia of Type Strains, Phase III (KMG-III): the genomes of soil and plant-associated and newly described type strains.</title>
        <authorList>
            <person name="Whitman W."/>
        </authorList>
    </citation>
    <scope>NUCLEOTIDE SEQUENCE [LARGE SCALE GENOMIC DNA]</scope>
    <source>
        <strain evidence="9 10">CGMCC 4.7125</strain>
    </source>
</reference>
<proteinExistence type="inferred from homology"/>
<organism evidence="9 10">
    <name type="scientific">Prauserella shujinwangii</name>
    <dbReference type="NCBI Taxonomy" id="1453103"/>
    <lineage>
        <taxon>Bacteria</taxon>
        <taxon>Bacillati</taxon>
        <taxon>Actinomycetota</taxon>
        <taxon>Actinomycetes</taxon>
        <taxon>Pseudonocardiales</taxon>
        <taxon>Pseudonocardiaceae</taxon>
        <taxon>Prauserella</taxon>
    </lineage>
</organism>
<evidence type="ECO:0000256" key="7">
    <source>
        <dbReference type="SAM" id="SignalP"/>
    </source>
</evidence>
<evidence type="ECO:0000256" key="1">
    <source>
        <dbReference type="ARBA" id="ARBA00001231"/>
    </source>
</evidence>
<dbReference type="InterPro" id="IPR036962">
    <property type="entry name" value="Glyco_hydro_3_N_sf"/>
</dbReference>
<dbReference type="EMBL" id="PVNH01000009">
    <property type="protein sequence ID" value="PRX45360.1"/>
    <property type="molecule type" value="Genomic_DNA"/>
</dbReference>
<comment type="caution">
    <text evidence="9">The sequence shown here is derived from an EMBL/GenBank/DDBJ whole genome shotgun (WGS) entry which is preliminary data.</text>
</comment>
<feature type="chain" id="PRO_5039017096" description="beta-N-acetylhexosaminidase" evidence="7">
    <location>
        <begin position="22"/>
        <end position="393"/>
    </location>
</feature>
<dbReference type="InterPro" id="IPR019800">
    <property type="entry name" value="Glyco_hydro_3_AS"/>
</dbReference>
<keyword evidence="10" id="KW-1185">Reference proteome</keyword>
<dbReference type="GO" id="GO:0009254">
    <property type="term" value="P:peptidoglycan turnover"/>
    <property type="evidence" value="ECO:0007669"/>
    <property type="project" value="TreeGrafter"/>
</dbReference>
<dbReference type="GO" id="GO:0004563">
    <property type="term" value="F:beta-N-acetylhexosaminidase activity"/>
    <property type="evidence" value="ECO:0007669"/>
    <property type="project" value="UniProtKB-EC"/>
</dbReference>
<dbReference type="InterPro" id="IPR050226">
    <property type="entry name" value="NagZ_Beta-hexosaminidase"/>
</dbReference>
<dbReference type="InterPro" id="IPR001764">
    <property type="entry name" value="Glyco_hydro_3_N"/>
</dbReference>
<keyword evidence="4" id="KW-0378">Hydrolase</keyword>
<dbReference type="EC" id="3.2.1.52" evidence="3"/>
<dbReference type="PROSITE" id="PS00775">
    <property type="entry name" value="GLYCOSYL_HYDROL_F3"/>
    <property type="match status" value="1"/>
</dbReference>
<dbReference type="Gene3D" id="3.20.20.300">
    <property type="entry name" value="Glycoside hydrolase, family 3, N-terminal domain"/>
    <property type="match status" value="1"/>
</dbReference>
<dbReference type="InterPro" id="IPR017853">
    <property type="entry name" value="GH"/>
</dbReference>
<feature type="region of interest" description="Disordered" evidence="6">
    <location>
        <begin position="21"/>
        <end position="66"/>
    </location>
</feature>
<protein>
    <recommendedName>
        <fullName evidence="3">beta-N-acetylhexosaminidase</fullName>
        <ecNumber evidence="3">3.2.1.52</ecNumber>
    </recommendedName>
</protein>
<dbReference type="PROSITE" id="PS51257">
    <property type="entry name" value="PROKAR_LIPOPROTEIN"/>
    <property type="match status" value="1"/>
</dbReference>
<dbReference type="GO" id="GO:0005975">
    <property type="term" value="P:carbohydrate metabolic process"/>
    <property type="evidence" value="ECO:0007669"/>
    <property type="project" value="InterPro"/>
</dbReference>
<keyword evidence="7" id="KW-0732">Signal</keyword>
<dbReference type="Pfam" id="PF00933">
    <property type="entry name" value="Glyco_hydro_3"/>
    <property type="match status" value="1"/>
</dbReference>
<evidence type="ECO:0000256" key="2">
    <source>
        <dbReference type="ARBA" id="ARBA00005336"/>
    </source>
</evidence>
<comment type="similarity">
    <text evidence="2">Belongs to the glycosyl hydrolase 3 family.</text>
</comment>
<evidence type="ECO:0000256" key="4">
    <source>
        <dbReference type="ARBA" id="ARBA00022801"/>
    </source>
</evidence>
<keyword evidence="5" id="KW-0326">Glycosidase</keyword>
<evidence type="ECO:0000313" key="9">
    <source>
        <dbReference type="EMBL" id="PRX45360.1"/>
    </source>
</evidence>
<dbReference type="SUPFAM" id="SSF51445">
    <property type="entry name" value="(Trans)glycosidases"/>
    <property type="match status" value="1"/>
</dbReference>
<evidence type="ECO:0000256" key="6">
    <source>
        <dbReference type="SAM" id="MobiDB-lite"/>
    </source>
</evidence>
<name>A0A2T0LPY0_9PSEU</name>
<feature type="signal peptide" evidence="7">
    <location>
        <begin position="1"/>
        <end position="21"/>
    </location>
</feature>
<feature type="domain" description="Glycoside hydrolase family 3 N-terminal" evidence="8">
    <location>
        <begin position="76"/>
        <end position="386"/>
    </location>
</feature>
<dbReference type="PANTHER" id="PTHR30480:SF13">
    <property type="entry name" value="BETA-HEXOSAMINIDASE"/>
    <property type="match status" value="1"/>
</dbReference>
<evidence type="ECO:0000259" key="8">
    <source>
        <dbReference type="Pfam" id="PF00933"/>
    </source>
</evidence>
<dbReference type="RefSeq" id="WP_106180582.1">
    <property type="nucleotide sequence ID" value="NZ_PVNH01000009.1"/>
</dbReference>
<gene>
    <name evidence="9" type="ORF">B0I33_10921</name>
</gene>
<accession>A0A2T0LPY0</accession>
<dbReference type="Proteomes" id="UP000238362">
    <property type="component" value="Unassembled WGS sequence"/>
</dbReference>
<dbReference type="AlphaFoldDB" id="A0A2T0LPY0"/>
<comment type="catalytic activity">
    <reaction evidence="1">
        <text>Hydrolysis of terminal non-reducing N-acetyl-D-hexosamine residues in N-acetyl-beta-D-hexosaminides.</text>
        <dbReference type="EC" id="3.2.1.52"/>
    </reaction>
</comment>
<evidence type="ECO:0000256" key="3">
    <source>
        <dbReference type="ARBA" id="ARBA00012663"/>
    </source>
</evidence>
<dbReference type="OrthoDB" id="9805821at2"/>
<sequence length="393" mass="40951">MKRLLLPFTLAVLLAACGTTGETDGQAGPAPTPAPTTAQSVRPSPSTTESAPAAPTTPTTRRGPDCAPVVAELAPRERLAQLLAVGVEPSDPAAAAALVRREQIGEIFIGGNATELLTGNALARVQRAAKVPVSVAVDDEGGRVQRLDMLDGSLPSAREMARTMSPAEVRDLAERRGQALRARGVTVDYAPILDLTDGPANGVIGDRSYSSDPAVAQRYAFAFAEGLAAAGVRPVFKHFPGHGRASGDSHATVVTTPPLARLRTHDLVPYEDVAGFEGAGVMVGHLDVPGLTDGEPSSLSPATYRLLREDYGFPGLVITDDLGAMRAVSDRYSLPEAVLLALRAGADQALWSSGGDPGPVLDRLERAVTAGELPEERVRESLERVLLAKGACA</sequence>
<evidence type="ECO:0000256" key="5">
    <source>
        <dbReference type="ARBA" id="ARBA00023295"/>
    </source>
</evidence>